<keyword evidence="4" id="KW-1185">Reference proteome</keyword>
<dbReference type="Proteomes" id="UP000195402">
    <property type="component" value="Unassembled WGS sequence"/>
</dbReference>
<dbReference type="EMBL" id="MVGT01000078">
    <property type="protein sequence ID" value="OVA20547.1"/>
    <property type="molecule type" value="Genomic_DNA"/>
</dbReference>
<feature type="domain" description="Sieve element occlusion N-terminal" evidence="1">
    <location>
        <begin position="1"/>
        <end position="285"/>
    </location>
</feature>
<evidence type="ECO:0000313" key="3">
    <source>
        <dbReference type="EMBL" id="OVA20547.1"/>
    </source>
</evidence>
<dbReference type="Pfam" id="PF14576">
    <property type="entry name" value="SEO_N"/>
    <property type="match status" value="1"/>
</dbReference>
<dbReference type="GO" id="GO:0010088">
    <property type="term" value="P:phloem development"/>
    <property type="evidence" value="ECO:0007669"/>
    <property type="project" value="InterPro"/>
</dbReference>
<name>A0A200RCU9_MACCD</name>
<reference evidence="3 4" key="1">
    <citation type="journal article" date="2017" name="Mol. Plant">
        <title>The Genome of Medicinal Plant Macleaya cordata Provides New Insights into Benzylisoquinoline Alkaloids Metabolism.</title>
        <authorList>
            <person name="Liu X."/>
            <person name="Liu Y."/>
            <person name="Huang P."/>
            <person name="Ma Y."/>
            <person name="Qing Z."/>
            <person name="Tang Q."/>
            <person name="Cao H."/>
            <person name="Cheng P."/>
            <person name="Zheng Y."/>
            <person name="Yuan Z."/>
            <person name="Zhou Y."/>
            <person name="Liu J."/>
            <person name="Tang Z."/>
            <person name="Zhuo Y."/>
            <person name="Zhang Y."/>
            <person name="Yu L."/>
            <person name="Huang J."/>
            <person name="Yang P."/>
            <person name="Peng Q."/>
            <person name="Zhang J."/>
            <person name="Jiang W."/>
            <person name="Zhang Z."/>
            <person name="Lin K."/>
            <person name="Ro D.K."/>
            <person name="Chen X."/>
            <person name="Xiong X."/>
            <person name="Shang Y."/>
            <person name="Huang S."/>
            <person name="Zeng J."/>
        </authorList>
    </citation>
    <scope>NUCLEOTIDE SEQUENCE [LARGE SCALE GENOMIC DNA]</scope>
    <source>
        <strain evidence="4">cv. BLH2017</strain>
        <tissue evidence="3">Root</tissue>
    </source>
</reference>
<protein>
    <submittedName>
        <fullName evidence="3">Sieve element occlusion</fullName>
    </submittedName>
</protein>
<evidence type="ECO:0000313" key="4">
    <source>
        <dbReference type="Proteomes" id="UP000195402"/>
    </source>
</evidence>
<accession>A0A200RCU9</accession>
<dbReference type="InParanoid" id="A0A200RCU9"/>
<proteinExistence type="predicted"/>
<dbReference type="InterPro" id="IPR027944">
    <property type="entry name" value="SEO_C"/>
</dbReference>
<dbReference type="InterPro" id="IPR039299">
    <property type="entry name" value="SEOA"/>
</dbReference>
<evidence type="ECO:0000259" key="1">
    <source>
        <dbReference type="Pfam" id="PF14576"/>
    </source>
</evidence>
<dbReference type="OMA" id="HEHITCA"/>
<dbReference type="AlphaFoldDB" id="A0A200RCU9"/>
<feature type="domain" description="Sieve element occlusion C-terminal" evidence="2">
    <location>
        <begin position="452"/>
        <end position="680"/>
    </location>
</feature>
<gene>
    <name evidence="3" type="ORF">BVC80_1065g100</name>
</gene>
<sequence>MTDIIATHVPGDVELKIDVRSLLRIVKDILKRATSTPGDDLVQQEIDVAIERMNNDPLLLKIVAFDIRQIRSEILCFVESGDPWELEVSHRLFRAVSEYSWDVKLVMVLAAYAVNYGECWLTAQLYTTNPVARSISVLKQLPDLSDHSSKNSSVTQLLNALGNLTKVIINITETIVEFFELTPGYITPENSTAMSMALTLIQPGVYWTIRCIMACTSQFNGLLAEQSEQHMMMMEPWEISIRHWDHRINIINDHLRREINKCRQEIENKKHLQTHENLVELFRTTQAYNTNVLKALLCSKDLQPLLDGSSKTKVGVEVLRGKTVMLLISDLEIAQEEVLILEQIYNGTHLGKAERPYEVVWLPVLDHNQSTLWTDSMQHKFDELRSSMPWYSLYHPSLLDPAVIKYIKDQWHFDKKKPMVVVLDPQGKVTCQNAIHMMWIWGITAFPFTKIREADLWNSEKWTIEFIVNGIDPTILNWVKEDKFVCLYGGEDMNWIRNFTTTMQRVAQEARLALEMVYVGKSNPKEQVKRNINTIIKERLSHCWQDPMSIWFFWVRLESMWHSKMQHSRTIDNDPLMRQITTMLTFDGSNNGWAVIGRGSGEIAKAQGSKILDTLTNFNNWKANVELQGFMQALVNALASYPSHEHCSSLVLPGMPAKTHELSCAECGRPMERYILYRCCDD</sequence>
<dbReference type="InterPro" id="IPR027942">
    <property type="entry name" value="SEO_N"/>
</dbReference>
<organism evidence="3 4">
    <name type="scientific">Macleaya cordata</name>
    <name type="common">Five-seeded plume-poppy</name>
    <name type="synonym">Bocconia cordata</name>
    <dbReference type="NCBI Taxonomy" id="56857"/>
    <lineage>
        <taxon>Eukaryota</taxon>
        <taxon>Viridiplantae</taxon>
        <taxon>Streptophyta</taxon>
        <taxon>Embryophyta</taxon>
        <taxon>Tracheophyta</taxon>
        <taxon>Spermatophyta</taxon>
        <taxon>Magnoliopsida</taxon>
        <taxon>Ranunculales</taxon>
        <taxon>Papaveraceae</taxon>
        <taxon>Papaveroideae</taxon>
        <taxon>Macleaya</taxon>
    </lineage>
</organism>
<dbReference type="PANTHER" id="PTHR33232:SF20">
    <property type="entry name" value="PROTEIN SIEVE ELEMENT OCCLUSION B-LIKE"/>
    <property type="match status" value="1"/>
</dbReference>
<evidence type="ECO:0000259" key="2">
    <source>
        <dbReference type="Pfam" id="PF14577"/>
    </source>
</evidence>
<dbReference type="Pfam" id="PF14577">
    <property type="entry name" value="SEO_C"/>
    <property type="match status" value="1"/>
</dbReference>
<dbReference type="STRING" id="56857.A0A200RCU9"/>
<comment type="caution">
    <text evidence="3">The sequence shown here is derived from an EMBL/GenBank/DDBJ whole genome shotgun (WGS) entry which is preliminary data.</text>
</comment>
<dbReference type="OrthoDB" id="1843084at2759"/>
<dbReference type="PANTHER" id="PTHR33232">
    <property type="entry name" value="PROTEIN SIEVE ELEMENT OCCLUSION B-LIKE"/>
    <property type="match status" value="1"/>
</dbReference>